<dbReference type="EMBL" id="JACHGF010000020">
    <property type="protein sequence ID" value="MBB5287555.1"/>
    <property type="molecule type" value="Genomic_DNA"/>
</dbReference>
<keyword evidence="3" id="KW-1185">Reference proteome</keyword>
<accession>A0A840TX92</accession>
<name>A0A840TX92_9BACT</name>
<comment type="caution">
    <text evidence="2">The sequence shown here is derived from an EMBL/GenBank/DDBJ whole genome shotgun (WGS) entry which is preliminary data.</text>
</comment>
<evidence type="ECO:0000313" key="2">
    <source>
        <dbReference type="EMBL" id="MBB5287555.1"/>
    </source>
</evidence>
<dbReference type="RefSeq" id="WP_184179949.1">
    <property type="nucleotide sequence ID" value="NZ_JACHGF010000020.1"/>
</dbReference>
<dbReference type="Pfam" id="PF00535">
    <property type="entry name" value="Glycos_transf_2"/>
    <property type="match status" value="1"/>
</dbReference>
<dbReference type="CDD" id="cd04196">
    <property type="entry name" value="GT_2_like_d"/>
    <property type="match status" value="1"/>
</dbReference>
<keyword evidence="2" id="KW-0808">Transferase</keyword>
<dbReference type="InterPro" id="IPR050834">
    <property type="entry name" value="Glycosyltransf_2"/>
</dbReference>
<dbReference type="PANTHER" id="PTHR43685">
    <property type="entry name" value="GLYCOSYLTRANSFERASE"/>
    <property type="match status" value="1"/>
</dbReference>
<evidence type="ECO:0000259" key="1">
    <source>
        <dbReference type="Pfam" id="PF00535"/>
    </source>
</evidence>
<protein>
    <submittedName>
        <fullName evidence="2">Glycosyltransferase involved in cell wall biosynthesis</fullName>
    </submittedName>
</protein>
<dbReference type="Proteomes" id="UP000557307">
    <property type="component" value="Unassembled WGS sequence"/>
</dbReference>
<organism evidence="2 3">
    <name type="scientific">Rhabdobacter roseus</name>
    <dbReference type="NCBI Taxonomy" id="1655419"/>
    <lineage>
        <taxon>Bacteria</taxon>
        <taxon>Pseudomonadati</taxon>
        <taxon>Bacteroidota</taxon>
        <taxon>Cytophagia</taxon>
        <taxon>Cytophagales</taxon>
        <taxon>Cytophagaceae</taxon>
        <taxon>Rhabdobacter</taxon>
    </lineage>
</organism>
<feature type="domain" description="Glycosyltransferase 2-like" evidence="1">
    <location>
        <begin position="3"/>
        <end position="175"/>
    </location>
</feature>
<dbReference type="InterPro" id="IPR001173">
    <property type="entry name" value="Glyco_trans_2-like"/>
</dbReference>
<proteinExistence type="predicted"/>
<dbReference type="InterPro" id="IPR029044">
    <property type="entry name" value="Nucleotide-diphossugar_trans"/>
</dbReference>
<dbReference type="GO" id="GO:0016740">
    <property type="term" value="F:transferase activity"/>
    <property type="evidence" value="ECO:0007669"/>
    <property type="project" value="UniProtKB-KW"/>
</dbReference>
<reference evidence="2 3" key="1">
    <citation type="submission" date="2020-08" db="EMBL/GenBank/DDBJ databases">
        <title>Genomic Encyclopedia of Type Strains, Phase IV (KMG-IV): sequencing the most valuable type-strain genomes for metagenomic binning, comparative biology and taxonomic classification.</title>
        <authorList>
            <person name="Goeker M."/>
        </authorList>
    </citation>
    <scope>NUCLEOTIDE SEQUENCE [LARGE SCALE GENOMIC DNA]</scope>
    <source>
        <strain evidence="2 3">DSM 105074</strain>
    </source>
</reference>
<gene>
    <name evidence="2" type="ORF">HNQ92_005719</name>
</gene>
<dbReference type="PANTHER" id="PTHR43685:SF2">
    <property type="entry name" value="GLYCOSYLTRANSFERASE 2-LIKE DOMAIN-CONTAINING PROTEIN"/>
    <property type="match status" value="1"/>
</dbReference>
<evidence type="ECO:0000313" key="3">
    <source>
        <dbReference type="Proteomes" id="UP000557307"/>
    </source>
</evidence>
<sequence>MISVAMCTYNGAKYLPEQLESIIRQTQPVDELVVCDDGSTDNTLEVLRTFAQTAPFPVQIHQNPVNLGSTKNFEQCLLRCRGEIIFLCDQDDAWYDQKVARTVAYLEAHPEKDAVFTNARVMDGDSTTNGRTIWEEVEFIETQQELWNQGRAHEILFKGFVATGATMAIRKRCLARLLPFPTHVRHLIHDAWITLALSLENKIGFIPECLSNYRMHALQQVGFGAKVEPVRLRDRLVRDRSRKLRPILEKAEELQGMYQLLREQPFVPQEKLAKLYSSQKHFEKRASLPANRLLRIGPVLTDVLQGHYRFSSRHWWLPALGDLFE</sequence>
<dbReference type="SUPFAM" id="SSF53448">
    <property type="entry name" value="Nucleotide-diphospho-sugar transferases"/>
    <property type="match status" value="1"/>
</dbReference>
<dbReference type="AlphaFoldDB" id="A0A840TX92"/>
<dbReference type="Gene3D" id="3.90.550.10">
    <property type="entry name" value="Spore Coat Polysaccharide Biosynthesis Protein SpsA, Chain A"/>
    <property type="match status" value="1"/>
</dbReference>